<dbReference type="RefSeq" id="WP_087147540.1">
    <property type="nucleotide sequence ID" value="NZ_FUKJ01000295.1"/>
</dbReference>
<dbReference type="Gene3D" id="3.30.460.10">
    <property type="entry name" value="Beta Polymerase, domain 2"/>
    <property type="match status" value="1"/>
</dbReference>
<dbReference type="Pfam" id="PF18765">
    <property type="entry name" value="Polbeta"/>
    <property type="match status" value="1"/>
</dbReference>
<name>A0A1R4HC98_9GAMM</name>
<evidence type="ECO:0000259" key="1">
    <source>
        <dbReference type="Pfam" id="PF18765"/>
    </source>
</evidence>
<dbReference type="CDD" id="cd05403">
    <property type="entry name" value="NT_KNTase_like"/>
    <property type="match status" value="1"/>
</dbReference>
<dbReference type="InterPro" id="IPR041633">
    <property type="entry name" value="Polbeta"/>
</dbReference>
<reference evidence="3" key="1">
    <citation type="submission" date="2017-02" db="EMBL/GenBank/DDBJ databases">
        <authorList>
            <person name="Daims H."/>
        </authorList>
    </citation>
    <scope>NUCLEOTIDE SEQUENCE [LARGE SCALE GENOMIC DNA]</scope>
</reference>
<dbReference type="SUPFAM" id="SSF81301">
    <property type="entry name" value="Nucleotidyltransferase"/>
    <property type="match status" value="1"/>
</dbReference>
<dbReference type="AlphaFoldDB" id="A0A1R4HC98"/>
<protein>
    <submittedName>
        <fullName evidence="2">DNA polymerase beta domain protein region</fullName>
    </submittedName>
</protein>
<evidence type="ECO:0000313" key="2">
    <source>
        <dbReference type="EMBL" id="SJM93827.1"/>
    </source>
</evidence>
<dbReference type="EMBL" id="FUKJ01000295">
    <property type="protein sequence ID" value="SJM93827.1"/>
    <property type="molecule type" value="Genomic_DNA"/>
</dbReference>
<keyword evidence="3" id="KW-1185">Reference proteome</keyword>
<gene>
    <name evidence="2" type="ORF">CRENPOLYSF2_3640006</name>
</gene>
<dbReference type="InterPro" id="IPR043519">
    <property type="entry name" value="NT_sf"/>
</dbReference>
<organism evidence="2 3">
    <name type="scientific">Crenothrix polyspora</name>
    <dbReference type="NCBI Taxonomy" id="360316"/>
    <lineage>
        <taxon>Bacteria</taxon>
        <taxon>Pseudomonadati</taxon>
        <taxon>Pseudomonadota</taxon>
        <taxon>Gammaproteobacteria</taxon>
        <taxon>Methylococcales</taxon>
        <taxon>Crenotrichaceae</taxon>
        <taxon>Crenothrix</taxon>
    </lineage>
</organism>
<dbReference type="Proteomes" id="UP000195442">
    <property type="component" value="Unassembled WGS sequence"/>
</dbReference>
<sequence length="91" mass="10440">MLTHNDYLRIAIQQNVKTIFGYATKVYLFGSRVDDSKKGGDIDLYVVPENQDNLHEKKIKFLTALDLALGEQKIDVIIATDNTERNDFCLY</sequence>
<evidence type="ECO:0000313" key="3">
    <source>
        <dbReference type="Proteomes" id="UP000195442"/>
    </source>
</evidence>
<proteinExistence type="predicted"/>
<feature type="domain" description="Polymerase beta nucleotidyltransferase" evidence="1">
    <location>
        <begin position="24"/>
        <end position="82"/>
    </location>
</feature>
<accession>A0A1R4HC98</accession>
<dbReference type="OrthoDB" id="14556at2"/>